<reference evidence="4" key="1">
    <citation type="submission" date="2021-02" db="EMBL/GenBank/DDBJ databases">
        <authorList>
            <person name="Nowell W R."/>
        </authorList>
    </citation>
    <scope>NUCLEOTIDE SEQUENCE</scope>
</reference>
<comment type="caution">
    <text evidence="4">The sequence shown here is derived from an EMBL/GenBank/DDBJ whole genome shotgun (WGS) entry which is preliminary data.</text>
</comment>
<dbReference type="EMBL" id="CAJNOJ010000054">
    <property type="protein sequence ID" value="CAF0976092.1"/>
    <property type="molecule type" value="Genomic_DNA"/>
</dbReference>
<gene>
    <name evidence="4" type="ORF">EDS130_LOCUS13624</name>
    <name evidence="3" type="ORF">XAT740_LOCUS7486</name>
</gene>
<name>A0A814EZK1_ADIRI</name>
<feature type="signal peptide" evidence="1">
    <location>
        <begin position="1"/>
        <end position="16"/>
    </location>
</feature>
<dbReference type="Pfam" id="PF18479">
    <property type="entry name" value="PIN_11"/>
    <property type="match status" value="1"/>
</dbReference>
<evidence type="ECO:0000313" key="4">
    <source>
        <dbReference type="EMBL" id="CAF0976092.1"/>
    </source>
</evidence>
<evidence type="ECO:0000256" key="1">
    <source>
        <dbReference type="SAM" id="SignalP"/>
    </source>
</evidence>
<evidence type="ECO:0000313" key="5">
    <source>
        <dbReference type="Proteomes" id="UP000663828"/>
    </source>
</evidence>
<evidence type="ECO:0000313" key="6">
    <source>
        <dbReference type="Proteomes" id="UP000663852"/>
    </source>
</evidence>
<feature type="chain" id="PRO_5035600206" description="ZNF451 PIN-like domain-containing protein" evidence="1">
    <location>
        <begin position="17"/>
        <end position="300"/>
    </location>
</feature>
<feature type="domain" description="ZNF451 PIN-like" evidence="2">
    <location>
        <begin position="255"/>
        <end position="299"/>
    </location>
</feature>
<dbReference type="Proteomes" id="UP000663852">
    <property type="component" value="Unassembled WGS sequence"/>
</dbReference>
<accession>A0A814EZK1</accession>
<protein>
    <recommendedName>
        <fullName evidence="2">ZNF451 PIN-like domain-containing protein</fullName>
    </recommendedName>
</protein>
<evidence type="ECO:0000259" key="2">
    <source>
        <dbReference type="Pfam" id="PF18479"/>
    </source>
</evidence>
<dbReference type="EMBL" id="CAJNOR010000359">
    <property type="protein sequence ID" value="CAF0890550.1"/>
    <property type="molecule type" value="Genomic_DNA"/>
</dbReference>
<dbReference type="AlphaFoldDB" id="A0A814EZK1"/>
<keyword evidence="5" id="KW-1185">Reference proteome</keyword>
<dbReference type="OrthoDB" id="6091938at2759"/>
<dbReference type="InterPro" id="IPR041192">
    <property type="entry name" value="PIN_11"/>
</dbReference>
<evidence type="ECO:0000313" key="3">
    <source>
        <dbReference type="EMBL" id="CAF0890550.1"/>
    </source>
</evidence>
<dbReference type="Proteomes" id="UP000663828">
    <property type="component" value="Unassembled WGS sequence"/>
</dbReference>
<proteinExistence type="predicted"/>
<sequence length="300" mass="34207">MTTRLVLMTILVLSWALFDLHRWKHSVCKNFQLNANDSPDMWIRVSNFNIDQLSLIADNFNAHLDLSIKVANLLSIKVNADVSVNKVNLSSTGTSAAIELAVNFDRMMKIVTRTLDSVDLNSLSTRSSNLLSIFTEHQHIIYQIITEDGKIINQIFGSMGELLLSTTVGDYRQNMTYIGISNKSSNGYTTNQYHYRPPSSSLTCHNVLINITFDTVDSQSLVSVNSNVFQQRSPIKHENQDKDSLQLDNLHYLSTMKHLLFLDLENFSNFFQHLTHQLPDQTYVIAFTSSNNQWKPPKKF</sequence>
<keyword evidence="1" id="KW-0732">Signal</keyword>
<organism evidence="4 6">
    <name type="scientific">Adineta ricciae</name>
    <name type="common">Rotifer</name>
    <dbReference type="NCBI Taxonomy" id="249248"/>
    <lineage>
        <taxon>Eukaryota</taxon>
        <taxon>Metazoa</taxon>
        <taxon>Spiralia</taxon>
        <taxon>Gnathifera</taxon>
        <taxon>Rotifera</taxon>
        <taxon>Eurotatoria</taxon>
        <taxon>Bdelloidea</taxon>
        <taxon>Adinetida</taxon>
        <taxon>Adinetidae</taxon>
        <taxon>Adineta</taxon>
    </lineage>
</organism>